<organism evidence="2 3">
    <name type="scientific">Leucosporidium creatinivorum</name>
    <dbReference type="NCBI Taxonomy" id="106004"/>
    <lineage>
        <taxon>Eukaryota</taxon>
        <taxon>Fungi</taxon>
        <taxon>Dikarya</taxon>
        <taxon>Basidiomycota</taxon>
        <taxon>Pucciniomycotina</taxon>
        <taxon>Microbotryomycetes</taxon>
        <taxon>Leucosporidiales</taxon>
        <taxon>Leucosporidium</taxon>
    </lineage>
</organism>
<dbReference type="EMBL" id="MCGR01000112">
    <property type="protein sequence ID" value="ORY49298.1"/>
    <property type="molecule type" value="Genomic_DNA"/>
</dbReference>
<gene>
    <name evidence="2" type="ORF">BCR35DRAFT_336096</name>
</gene>
<name>A0A1Y2CQI5_9BASI</name>
<feature type="compositionally biased region" description="Basic residues" evidence="1">
    <location>
        <begin position="149"/>
        <end position="165"/>
    </location>
</feature>
<evidence type="ECO:0000256" key="1">
    <source>
        <dbReference type="SAM" id="MobiDB-lite"/>
    </source>
</evidence>
<evidence type="ECO:0000313" key="3">
    <source>
        <dbReference type="Proteomes" id="UP000193467"/>
    </source>
</evidence>
<dbReference type="InParanoid" id="A0A1Y2CQI5"/>
<proteinExistence type="predicted"/>
<feature type="compositionally biased region" description="Acidic residues" evidence="1">
    <location>
        <begin position="173"/>
        <end position="184"/>
    </location>
</feature>
<dbReference type="AlphaFoldDB" id="A0A1Y2CQI5"/>
<evidence type="ECO:0000313" key="2">
    <source>
        <dbReference type="EMBL" id="ORY49298.1"/>
    </source>
</evidence>
<feature type="compositionally biased region" description="Basic and acidic residues" evidence="1">
    <location>
        <begin position="66"/>
        <end position="86"/>
    </location>
</feature>
<feature type="region of interest" description="Disordered" evidence="1">
    <location>
        <begin position="1"/>
        <end position="184"/>
    </location>
</feature>
<accession>A0A1Y2CQI5</accession>
<comment type="caution">
    <text evidence="2">The sequence shown here is derived from an EMBL/GenBank/DDBJ whole genome shotgun (WGS) entry which is preliminary data.</text>
</comment>
<sequence length="184" mass="20821">MADPNRPPSRSRPRSNSRPASSHSDRDIRQLQSLAERNGYQDLSATPSYATRDPAAPPSFRSTASADRRRDSVERELQALEEEHLRARQGGGLRRPPLQRYPAAPIDPHHVIPRVEAGHGHVPTLTTDPLHHLHPPPPPAHAGPSTTSSRRRRRDAIRDRLRRVLGRTPTNTDVEEEERREEHH</sequence>
<keyword evidence="3" id="KW-1185">Reference proteome</keyword>
<protein>
    <submittedName>
        <fullName evidence="2">Uncharacterized protein</fullName>
    </submittedName>
</protein>
<reference evidence="2 3" key="1">
    <citation type="submission" date="2016-07" db="EMBL/GenBank/DDBJ databases">
        <title>Pervasive Adenine N6-methylation of Active Genes in Fungi.</title>
        <authorList>
            <consortium name="DOE Joint Genome Institute"/>
            <person name="Mondo S.J."/>
            <person name="Dannebaum R.O."/>
            <person name="Kuo R.C."/>
            <person name="Labutti K."/>
            <person name="Haridas S."/>
            <person name="Kuo A."/>
            <person name="Salamov A."/>
            <person name="Ahrendt S.R."/>
            <person name="Lipzen A."/>
            <person name="Sullivan W."/>
            <person name="Andreopoulos W.B."/>
            <person name="Clum A."/>
            <person name="Lindquist E."/>
            <person name="Daum C."/>
            <person name="Ramamoorthy G.K."/>
            <person name="Gryganskyi A."/>
            <person name="Culley D."/>
            <person name="Magnuson J.K."/>
            <person name="James T.Y."/>
            <person name="O'Malley M.A."/>
            <person name="Stajich J.E."/>
            <person name="Spatafora J.W."/>
            <person name="Visel A."/>
            <person name="Grigoriev I.V."/>
        </authorList>
    </citation>
    <scope>NUCLEOTIDE SEQUENCE [LARGE SCALE GENOMIC DNA]</scope>
    <source>
        <strain evidence="2 3">62-1032</strain>
    </source>
</reference>
<dbReference type="Proteomes" id="UP000193467">
    <property type="component" value="Unassembled WGS sequence"/>
</dbReference>
<feature type="compositionally biased region" description="Polar residues" evidence="1">
    <location>
        <begin position="30"/>
        <end position="49"/>
    </location>
</feature>